<feature type="region of interest" description="Disordered" evidence="1">
    <location>
        <begin position="275"/>
        <end position="308"/>
    </location>
</feature>
<organism evidence="3 4">
    <name type="scientific">Roseiarcus fermentans</name>
    <dbReference type="NCBI Taxonomy" id="1473586"/>
    <lineage>
        <taxon>Bacteria</taxon>
        <taxon>Pseudomonadati</taxon>
        <taxon>Pseudomonadota</taxon>
        <taxon>Alphaproteobacteria</taxon>
        <taxon>Hyphomicrobiales</taxon>
        <taxon>Roseiarcaceae</taxon>
        <taxon>Roseiarcus</taxon>
    </lineage>
</organism>
<evidence type="ECO:0000313" key="4">
    <source>
        <dbReference type="Proteomes" id="UP000253529"/>
    </source>
</evidence>
<comment type="caution">
    <text evidence="3">The sequence shown here is derived from an EMBL/GenBank/DDBJ whole genome shotgun (WGS) entry which is preliminary data.</text>
</comment>
<evidence type="ECO:0000256" key="1">
    <source>
        <dbReference type="SAM" id="MobiDB-lite"/>
    </source>
</evidence>
<sequence>MICPTIWRVVLLIGGVALAGAPAGAQLALPGAAPAAPAGASGSPAKPKRTKRVNPADAGEKTGPSALKDAPGLDSIDGRPLMLNGAKGLIQISGSGDTLQIDRLSLAGEGVSDASQRCVVAIVGDKPIVATSAGHPDGLARYEVDVPACPFAFDVVNGAVLVPAQITACVFKAADCQTSPSGLWGPDGTTLQADAAAIGKRRTEAENAMARALHKLEDLARDHPDAASVVRDQGGFPGERDDTCRDYVKEAEHGFCAASVTAARAALLEARLATIAPAKSDKSAGADKPKHKKGKSAEAGGAHPQNPQ</sequence>
<dbReference type="AlphaFoldDB" id="A0A366FRR6"/>
<name>A0A366FRR6_9HYPH</name>
<keyword evidence="4" id="KW-1185">Reference proteome</keyword>
<evidence type="ECO:0000256" key="2">
    <source>
        <dbReference type="SAM" id="SignalP"/>
    </source>
</evidence>
<dbReference type="EMBL" id="QNRK01000003">
    <property type="protein sequence ID" value="RBP17231.1"/>
    <property type="molecule type" value="Genomic_DNA"/>
</dbReference>
<keyword evidence="2" id="KW-0732">Signal</keyword>
<proteinExistence type="predicted"/>
<feature type="compositionally biased region" description="Low complexity" evidence="1">
    <location>
        <begin position="32"/>
        <end position="45"/>
    </location>
</feature>
<feature type="chain" id="PRO_5016984030" evidence="2">
    <location>
        <begin position="20"/>
        <end position="308"/>
    </location>
</feature>
<protein>
    <submittedName>
        <fullName evidence="3">Uncharacterized protein</fullName>
    </submittedName>
</protein>
<evidence type="ECO:0000313" key="3">
    <source>
        <dbReference type="EMBL" id="RBP17231.1"/>
    </source>
</evidence>
<feature type="region of interest" description="Disordered" evidence="1">
    <location>
        <begin position="32"/>
        <end position="73"/>
    </location>
</feature>
<dbReference type="RefSeq" id="WP_113887858.1">
    <property type="nucleotide sequence ID" value="NZ_QNRK01000003.1"/>
</dbReference>
<dbReference type="Proteomes" id="UP000253529">
    <property type="component" value="Unassembled WGS sequence"/>
</dbReference>
<feature type="signal peptide" evidence="2">
    <location>
        <begin position="1"/>
        <end position="19"/>
    </location>
</feature>
<gene>
    <name evidence="3" type="ORF">DFR50_103116</name>
</gene>
<reference evidence="3 4" key="1">
    <citation type="submission" date="2018-06" db="EMBL/GenBank/DDBJ databases">
        <title>Genomic Encyclopedia of Type Strains, Phase IV (KMG-IV): sequencing the most valuable type-strain genomes for metagenomic binning, comparative biology and taxonomic classification.</title>
        <authorList>
            <person name="Goeker M."/>
        </authorList>
    </citation>
    <scope>NUCLEOTIDE SEQUENCE [LARGE SCALE GENOMIC DNA]</scope>
    <source>
        <strain evidence="3 4">DSM 24875</strain>
    </source>
</reference>
<dbReference type="OrthoDB" id="7982551at2"/>
<accession>A0A366FRR6</accession>
<feature type="compositionally biased region" description="Basic and acidic residues" evidence="1">
    <location>
        <begin position="279"/>
        <end position="288"/>
    </location>
</feature>